<dbReference type="Gene3D" id="3.30.110.150">
    <property type="entry name" value="SepF-like protein"/>
    <property type="match status" value="1"/>
</dbReference>
<comment type="subcellular location">
    <subcellularLocation>
        <location evidence="5">Cytoplasm</location>
    </subcellularLocation>
    <text evidence="5">Localizes to the division site, in a FtsZ-dependent manner.</text>
</comment>
<gene>
    <name evidence="5" type="primary">sepF</name>
    <name evidence="7" type="ORF">GEV26_06925</name>
</gene>
<dbReference type="PANTHER" id="PTHR35798">
    <property type="entry name" value="CELL DIVISION PROTEIN SEPF"/>
    <property type="match status" value="1"/>
</dbReference>
<protein>
    <recommendedName>
        <fullName evidence="5">Cell division protein SepF</fullName>
    </recommendedName>
</protein>
<dbReference type="EMBL" id="CP045737">
    <property type="protein sequence ID" value="QGG41118.1"/>
    <property type="molecule type" value="Genomic_DNA"/>
</dbReference>
<dbReference type="RefSeq" id="WP_153652387.1">
    <property type="nucleotide sequence ID" value="NZ_CP045737.1"/>
</dbReference>
<dbReference type="InterPro" id="IPR023052">
    <property type="entry name" value="Cell_div_SepF"/>
</dbReference>
<dbReference type="InterPro" id="IPR038594">
    <property type="entry name" value="SepF-like_sf"/>
</dbReference>
<dbReference type="GO" id="GO:0005737">
    <property type="term" value="C:cytoplasm"/>
    <property type="evidence" value="ECO:0007669"/>
    <property type="project" value="UniProtKB-SubCell"/>
</dbReference>
<accession>A0A5Q2MEQ7</accession>
<reference evidence="7 8" key="1">
    <citation type="submission" date="2019-11" db="EMBL/GenBank/DDBJ databases">
        <authorList>
            <person name="Li J."/>
        </authorList>
    </citation>
    <scope>NUCLEOTIDE SEQUENCE [LARGE SCALE GENOMIC DNA]</scope>
    <source>
        <strain evidence="7 8">MF47</strain>
    </source>
</reference>
<evidence type="ECO:0000256" key="2">
    <source>
        <dbReference type="ARBA" id="ARBA00023210"/>
    </source>
</evidence>
<keyword evidence="5" id="KW-0963">Cytoplasm</keyword>
<name>A0A5Q2MEQ7_9ACTN</name>
<keyword evidence="1 5" id="KW-0132">Cell division</keyword>
<dbReference type="GO" id="GO:0000917">
    <property type="term" value="P:division septum assembly"/>
    <property type="evidence" value="ECO:0007669"/>
    <property type="project" value="UniProtKB-KW"/>
</dbReference>
<dbReference type="InterPro" id="IPR007561">
    <property type="entry name" value="Cell_div_SepF/SepF-rel"/>
</dbReference>
<dbReference type="Proteomes" id="UP000392064">
    <property type="component" value="Chromosome"/>
</dbReference>
<evidence type="ECO:0000256" key="5">
    <source>
        <dbReference type="HAMAP-Rule" id="MF_01197"/>
    </source>
</evidence>
<comment type="function">
    <text evidence="4 5">Cell division protein that is part of the divisome complex and is recruited early to the Z-ring. Probably stimulates Z-ring formation, perhaps through the cross-linking of FtsZ protofilaments. Its function overlaps with FtsA.</text>
</comment>
<sequence>MAGAMRKVGEYLGLVEQADFDDELDKDFDTPEQGSRQPVARQSVTHQPATRQPAVVRPAPVASIDERRRTEPRPERRASTPSDLARIETVTPRTYNDARTVGEHYRSGVPVIMNLSEIDDDDAKRLVDFAAGLVFAVHGSINRVTAKVFLLSPENIMVTDEDKQRIAAGGFFNQS</sequence>
<dbReference type="AlphaFoldDB" id="A0A5Q2MEQ7"/>
<proteinExistence type="inferred from homology"/>
<evidence type="ECO:0000256" key="6">
    <source>
        <dbReference type="SAM" id="MobiDB-lite"/>
    </source>
</evidence>
<feature type="compositionally biased region" description="Basic and acidic residues" evidence="6">
    <location>
        <begin position="64"/>
        <end position="78"/>
    </location>
</feature>
<evidence type="ECO:0000256" key="3">
    <source>
        <dbReference type="ARBA" id="ARBA00023306"/>
    </source>
</evidence>
<evidence type="ECO:0000256" key="4">
    <source>
        <dbReference type="ARBA" id="ARBA00044936"/>
    </source>
</evidence>
<keyword evidence="2 5" id="KW-0717">Septation</keyword>
<keyword evidence="3 5" id="KW-0131">Cell cycle</keyword>
<evidence type="ECO:0000313" key="8">
    <source>
        <dbReference type="Proteomes" id="UP000392064"/>
    </source>
</evidence>
<feature type="region of interest" description="Disordered" evidence="6">
    <location>
        <begin position="22"/>
        <end position="83"/>
    </location>
</feature>
<organism evidence="7 8">
    <name type="scientific">Aeromicrobium yanjiei</name>
    <dbReference type="NCBI Taxonomy" id="2662028"/>
    <lineage>
        <taxon>Bacteria</taxon>
        <taxon>Bacillati</taxon>
        <taxon>Actinomycetota</taxon>
        <taxon>Actinomycetes</taxon>
        <taxon>Propionibacteriales</taxon>
        <taxon>Nocardioidaceae</taxon>
        <taxon>Aeromicrobium</taxon>
    </lineage>
</organism>
<dbReference type="KEGG" id="aef:GEV26_06925"/>
<dbReference type="PANTHER" id="PTHR35798:SF1">
    <property type="entry name" value="CELL DIVISION PROTEIN SEPF"/>
    <property type="match status" value="1"/>
</dbReference>
<evidence type="ECO:0000313" key="7">
    <source>
        <dbReference type="EMBL" id="QGG41118.1"/>
    </source>
</evidence>
<dbReference type="Pfam" id="PF04472">
    <property type="entry name" value="SepF"/>
    <property type="match status" value="1"/>
</dbReference>
<dbReference type="GO" id="GO:0043093">
    <property type="term" value="P:FtsZ-dependent cytokinesis"/>
    <property type="evidence" value="ECO:0007669"/>
    <property type="project" value="UniProtKB-UniRule"/>
</dbReference>
<comment type="subunit">
    <text evidence="5">Homodimer. Interacts with FtsZ.</text>
</comment>
<feature type="compositionally biased region" description="Polar residues" evidence="6">
    <location>
        <begin position="32"/>
        <end position="50"/>
    </location>
</feature>
<comment type="similarity">
    <text evidence="5">Belongs to the SepF family.</text>
</comment>
<evidence type="ECO:0000256" key="1">
    <source>
        <dbReference type="ARBA" id="ARBA00022618"/>
    </source>
</evidence>
<keyword evidence="8" id="KW-1185">Reference proteome</keyword>
<dbReference type="HAMAP" id="MF_01197">
    <property type="entry name" value="SepF"/>
    <property type="match status" value="1"/>
</dbReference>